<dbReference type="SUPFAM" id="SSF46785">
    <property type="entry name" value="Winged helix' DNA-binding domain"/>
    <property type="match status" value="1"/>
</dbReference>
<dbReference type="GO" id="GO:0006351">
    <property type="term" value="P:DNA-templated transcription"/>
    <property type="evidence" value="ECO:0007669"/>
    <property type="project" value="TreeGrafter"/>
</dbReference>
<feature type="domain" description="HTH lysR-type" evidence="5">
    <location>
        <begin position="1"/>
        <end position="59"/>
    </location>
</feature>
<gene>
    <name evidence="6" type="primary">dmlR_5</name>
    <name evidence="6" type="ORF">ROH8110_03306</name>
</gene>
<dbReference type="Gene3D" id="3.40.190.290">
    <property type="match status" value="1"/>
</dbReference>
<evidence type="ECO:0000313" key="7">
    <source>
        <dbReference type="Proteomes" id="UP000193207"/>
    </source>
</evidence>
<proteinExistence type="inferred from homology"/>
<dbReference type="Proteomes" id="UP000193207">
    <property type="component" value="Unassembled WGS sequence"/>
</dbReference>
<evidence type="ECO:0000256" key="3">
    <source>
        <dbReference type="ARBA" id="ARBA00023125"/>
    </source>
</evidence>
<dbReference type="OrthoDB" id="9796526at2"/>
<evidence type="ECO:0000256" key="4">
    <source>
        <dbReference type="ARBA" id="ARBA00023163"/>
    </source>
</evidence>
<dbReference type="EMBL" id="FWFU01000004">
    <property type="protein sequence ID" value="SLN59268.1"/>
    <property type="molecule type" value="Genomic_DNA"/>
</dbReference>
<dbReference type="Pfam" id="PF00126">
    <property type="entry name" value="HTH_1"/>
    <property type="match status" value="1"/>
</dbReference>
<comment type="similarity">
    <text evidence="1">Belongs to the LysR transcriptional regulatory family.</text>
</comment>
<dbReference type="PANTHER" id="PTHR30537">
    <property type="entry name" value="HTH-TYPE TRANSCRIPTIONAL REGULATOR"/>
    <property type="match status" value="1"/>
</dbReference>
<evidence type="ECO:0000259" key="5">
    <source>
        <dbReference type="PROSITE" id="PS50931"/>
    </source>
</evidence>
<dbReference type="PANTHER" id="PTHR30537:SF3">
    <property type="entry name" value="TRANSCRIPTIONAL REGULATORY PROTEIN"/>
    <property type="match status" value="1"/>
</dbReference>
<dbReference type="InterPro" id="IPR036390">
    <property type="entry name" value="WH_DNA-bd_sf"/>
</dbReference>
<dbReference type="GO" id="GO:0003700">
    <property type="term" value="F:DNA-binding transcription factor activity"/>
    <property type="evidence" value="ECO:0007669"/>
    <property type="project" value="InterPro"/>
</dbReference>
<dbReference type="InterPro" id="IPR058163">
    <property type="entry name" value="LysR-type_TF_proteobact-type"/>
</dbReference>
<dbReference type="SUPFAM" id="SSF53850">
    <property type="entry name" value="Periplasmic binding protein-like II"/>
    <property type="match status" value="1"/>
</dbReference>
<evidence type="ECO:0000256" key="1">
    <source>
        <dbReference type="ARBA" id="ARBA00009437"/>
    </source>
</evidence>
<reference evidence="6 7" key="1">
    <citation type="submission" date="2017-03" db="EMBL/GenBank/DDBJ databases">
        <authorList>
            <person name="Afonso C.L."/>
            <person name="Miller P.J."/>
            <person name="Scott M.A."/>
            <person name="Spackman E."/>
            <person name="Goraichik I."/>
            <person name="Dimitrov K.M."/>
            <person name="Suarez D.L."/>
            <person name="Swayne D.E."/>
        </authorList>
    </citation>
    <scope>NUCLEOTIDE SEQUENCE [LARGE SCALE GENOMIC DNA]</scope>
    <source>
        <strain evidence="6 7">CECT 8110</strain>
    </source>
</reference>
<keyword evidence="2" id="KW-0805">Transcription regulation</keyword>
<keyword evidence="4" id="KW-0804">Transcription</keyword>
<dbReference type="PROSITE" id="PS50931">
    <property type="entry name" value="HTH_LYSR"/>
    <property type="match status" value="1"/>
</dbReference>
<dbReference type="Gene3D" id="1.10.10.10">
    <property type="entry name" value="Winged helix-like DNA-binding domain superfamily/Winged helix DNA-binding domain"/>
    <property type="match status" value="1"/>
</dbReference>
<dbReference type="InterPro" id="IPR000847">
    <property type="entry name" value="LysR_HTH_N"/>
</dbReference>
<evidence type="ECO:0000256" key="2">
    <source>
        <dbReference type="ARBA" id="ARBA00023015"/>
    </source>
</evidence>
<sequence>MDNWDEIRTAYNVARIGTVSGAAEVLGVHHATVIRHIDALEGRLGVKLFQRHARGYTPTEAGEDLLRVAQATDDQFAQLSGRIKGRGNDVSGELVVTSLGGLSHLLVPVLAEFQTGYPDLVVRYLTGDRLFRLEYGEAHVAIRAGSVPDQPDNVVQPFFKQKITLFAADGYIARHGLPTSEADLRDHYFVGPDDANSRAPFFRWMRDTIPTAHVIFRSGDVHAQRRAIKEGAGIGFMSRLQARELGGLTEILPPRDDWSAPLWLVTHMDLHRTTKVQAFLTFLKDRARHWDDT</sequence>
<keyword evidence="3" id="KW-0238">DNA-binding</keyword>
<organism evidence="6 7">
    <name type="scientific">Roseovarius halotolerans</name>
    <dbReference type="NCBI Taxonomy" id="505353"/>
    <lineage>
        <taxon>Bacteria</taxon>
        <taxon>Pseudomonadati</taxon>
        <taxon>Pseudomonadota</taxon>
        <taxon>Alphaproteobacteria</taxon>
        <taxon>Rhodobacterales</taxon>
        <taxon>Roseobacteraceae</taxon>
        <taxon>Roseovarius</taxon>
    </lineage>
</organism>
<accession>A0A1X6ZRA5</accession>
<dbReference type="Pfam" id="PF03466">
    <property type="entry name" value="LysR_substrate"/>
    <property type="match status" value="1"/>
</dbReference>
<protein>
    <submittedName>
        <fullName evidence="6">HTH-type transcriptional regulator DmlR</fullName>
    </submittedName>
</protein>
<dbReference type="InterPro" id="IPR005119">
    <property type="entry name" value="LysR_subst-bd"/>
</dbReference>
<evidence type="ECO:0000313" key="6">
    <source>
        <dbReference type="EMBL" id="SLN59268.1"/>
    </source>
</evidence>
<keyword evidence="7" id="KW-1185">Reference proteome</keyword>
<dbReference type="InterPro" id="IPR036388">
    <property type="entry name" value="WH-like_DNA-bd_sf"/>
</dbReference>
<dbReference type="GO" id="GO:0043565">
    <property type="term" value="F:sequence-specific DNA binding"/>
    <property type="evidence" value="ECO:0007669"/>
    <property type="project" value="TreeGrafter"/>
</dbReference>
<name>A0A1X6ZRA5_9RHOB</name>
<dbReference type="AlphaFoldDB" id="A0A1X6ZRA5"/>
<dbReference type="RefSeq" id="WP_085818827.1">
    <property type="nucleotide sequence ID" value="NZ_FWFU01000004.1"/>
</dbReference>